<name>A0AAV7F3X0_ARIFI</name>
<dbReference type="AlphaFoldDB" id="A0AAV7F3X0"/>
<protein>
    <recommendedName>
        <fullName evidence="1">Alpha/beta hydrolase fold-3 domain-containing protein</fullName>
    </recommendedName>
</protein>
<dbReference type="InterPro" id="IPR029058">
    <property type="entry name" value="AB_hydrolase_fold"/>
</dbReference>
<dbReference type="PANTHER" id="PTHR23024">
    <property type="entry name" value="ARYLACETAMIDE DEACETYLASE"/>
    <property type="match status" value="1"/>
</dbReference>
<comment type="caution">
    <text evidence="2">The sequence shown here is derived from an EMBL/GenBank/DDBJ whole genome shotgun (WGS) entry which is preliminary data.</text>
</comment>
<dbReference type="GO" id="GO:0016787">
    <property type="term" value="F:hydrolase activity"/>
    <property type="evidence" value="ECO:0007669"/>
    <property type="project" value="InterPro"/>
</dbReference>
<dbReference type="Gene3D" id="3.40.50.1820">
    <property type="entry name" value="alpha/beta hydrolase"/>
    <property type="match status" value="1"/>
</dbReference>
<dbReference type="Proteomes" id="UP000825729">
    <property type="component" value="Unassembled WGS sequence"/>
</dbReference>
<evidence type="ECO:0000313" key="3">
    <source>
        <dbReference type="Proteomes" id="UP000825729"/>
    </source>
</evidence>
<proteinExistence type="predicted"/>
<accession>A0AAV7F3X0</accession>
<gene>
    <name evidence="2" type="ORF">H6P81_007730</name>
</gene>
<keyword evidence="3" id="KW-1185">Reference proteome</keyword>
<feature type="domain" description="Alpha/beta hydrolase fold-3" evidence="1">
    <location>
        <begin position="91"/>
        <end position="314"/>
    </location>
</feature>
<dbReference type="InterPro" id="IPR050466">
    <property type="entry name" value="Carboxylest/Gibb_receptor"/>
</dbReference>
<dbReference type="PANTHER" id="PTHR23024:SF135">
    <property type="entry name" value="CELL DEATH ASSOCIATED PROTEIN"/>
    <property type="match status" value="1"/>
</dbReference>
<organism evidence="2 3">
    <name type="scientific">Aristolochia fimbriata</name>
    <name type="common">White veined hardy Dutchman's pipe vine</name>
    <dbReference type="NCBI Taxonomy" id="158543"/>
    <lineage>
        <taxon>Eukaryota</taxon>
        <taxon>Viridiplantae</taxon>
        <taxon>Streptophyta</taxon>
        <taxon>Embryophyta</taxon>
        <taxon>Tracheophyta</taxon>
        <taxon>Spermatophyta</taxon>
        <taxon>Magnoliopsida</taxon>
        <taxon>Magnoliidae</taxon>
        <taxon>Piperales</taxon>
        <taxon>Aristolochiaceae</taxon>
        <taxon>Aristolochia</taxon>
    </lineage>
</organism>
<dbReference type="Pfam" id="PF07859">
    <property type="entry name" value="Abhydrolase_3"/>
    <property type="match status" value="1"/>
</dbReference>
<evidence type="ECO:0000313" key="2">
    <source>
        <dbReference type="EMBL" id="KAG9454826.1"/>
    </source>
</evidence>
<dbReference type="InterPro" id="IPR013094">
    <property type="entry name" value="AB_hydrolase_3"/>
</dbReference>
<evidence type="ECO:0000259" key="1">
    <source>
        <dbReference type="Pfam" id="PF07859"/>
    </source>
</evidence>
<dbReference type="SUPFAM" id="SSF53474">
    <property type="entry name" value="alpha/beta-Hydrolases"/>
    <property type="match status" value="1"/>
</dbReference>
<dbReference type="EMBL" id="JAINDJ010000003">
    <property type="protein sequence ID" value="KAG9454826.1"/>
    <property type="molecule type" value="Genomic_DNA"/>
</dbReference>
<reference evidence="2 3" key="1">
    <citation type="submission" date="2021-07" db="EMBL/GenBank/DDBJ databases">
        <title>The Aristolochia fimbriata genome: insights into angiosperm evolution, floral development and chemical biosynthesis.</title>
        <authorList>
            <person name="Jiao Y."/>
        </authorList>
    </citation>
    <scope>NUCLEOTIDE SEQUENCE [LARGE SCALE GENOMIC DNA]</scope>
    <source>
        <strain evidence="2">IBCAS-2021</strain>
        <tissue evidence="2">Leaf</tissue>
    </source>
</reference>
<sequence>MVVLTKKKVVEEVSGWLRVYDDGSVDRTWTGPPKVKFLSEPVPPSEEFVDGVATRHVVVDADSGLSVRIYIPEEAEEAEGAGTEPGRLPVLLHFHGGGFCISRADWHMYHAFYSRLVRSARAACVSVFLRRAPEHPLPAACDDAHAALLWLRAVAAGEAVEPWLAARADLGRVFLIGDSSGGNVVHHVAARASTENLSPLRLAGAIPIHPGFVRARRSESELKTENESPFLTLAMLDKFLALALPAGSTKDHPMTCPMGPQAAHLEGLDMPPFLVPIAERDLIYDTEMEYVEAMRKAGKEVEVLFSPGVGHSFYLNKIAVNGDPHTATQAELLVSAITEFVRKH</sequence>